<dbReference type="SUPFAM" id="SSF46894">
    <property type="entry name" value="C-terminal effector domain of the bipartite response regulators"/>
    <property type="match status" value="1"/>
</dbReference>
<dbReference type="InterPro" id="IPR036388">
    <property type="entry name" value="WH-like_DNA-bd_sf"/>
</dbReference>
<dbReference type="GO" id="GO:0006355">
    <property type="term" value="P:regulation of DNA-templated transcription"/>
    <property type="evidence" value="ECO:0007669"/>
    <property type="project" value="InterPro"/>
</dbReference>
<evidence type="ECO:0000313" key="5">
    <source>
        <dbReference type="EMBL" id="EMY32186.1"/>
    </source>
</evidence>
<name>N1UP44_9MICC</name>
<protein>
    <submittedName>
        <fullName evidence="5">LuxR family transcriptional regulator</fullName>
    </submittedName>
</protein>
<dbReference type="PANTHER" id="PTHR44688">
    <property type="entry name" value="DNA-BINDING TRANSCRIPTIONAL ACTIVATOR DEVR_DOSR"/>
    <property type="match status" value="1"/>
</dbReference>
<evidence type="ECO:0000256" key="3">
    <source>
        <dbReference type="ARBA" id="ARBA00023163"/>
    </source>
</evidence>
<keyword evidence="2" id="KW-0238">DNA-binding</keyword>
<dbReference type="EMBL" id="ANPE02000328">
    <property type="protein sequence ID" value="EMY32186.1"/>
    <property type="molecule type" value="Genomic_DNA"/>
</dbReference>
<evidence type="ECO:0000256" key="1">
    <source>
        <dbReference type="ARBA" id="ARBA00023015"/>
    </source>
</evidence>
<dbReference type="SMART" id="SM00421">
    <property type="entry name" value="HTH_LUXR"/>
    <property type="match status" value="1"/>
</dbReference>
<gene>
    <name evidence="5" type="ORF">D477_021458</name>
</gene>
<dbReference type="InterPro" id="IPR016032">
    <property type="entry name" value="Sig_transdc_resp-reg_C-effctor"/>
</dbReference>
<proteinExistence type="predicted"/>
<dbReference type="InterPro" id="IPR000792">
    <property type="entry name" value="Tscrpt_reg_LuxR_C"/>
</dbReference>
<dbReference type="GO" id="GO:0003677">
    <property type="term" value="F:DNA binding"/>
    <property type="evidence" value="ECO:0007669"/>
    <property type="project" value="UniProtKB-KW"/>
</dbReference>
<dbReference type="AlphaFoldDB" id="N1UP44"/>
<evidence type="ECO:0000259" key="4">
    <source>
        <dbReference type="SMART" id="SM00421"/>
    </source>
</evidence>
<reference evidence="5 6" key="1">
    <citation type="journal article" date="2013" name="Genome Announc.">
        <title>Draft Genome Sequence of Arthrobacter crystallopoietes Strain BAB-32, Revealing Genes for Bioremediation.</title>
        <authorList>
            <person name="Joshi M.N."/>
            <person name="Pandit A.S."/>
            <person name="Sharma A."/>
            <person name="Pandya R.V."/>
            <person name="Desai S.M."/>
            <person name="Saxena A.K."/>
            <person name="Bagatharia S.B."/>
        </authorList>
    </citation>
    <scope>NUCLEOTIDE SEQUENCE [LARGE SCALE GENOMIC DNA]</scope>
    <source>
        <strain evidence="5 6">BAB-32</strain>
    </source>
</reference>
<keyword evidence="6" id="KW-1185">Reference proteome</keyword>
<dbReference type="Pfam" id="PF00196">
    <property type="entry name" value="GerE"/>
    <property type="match status" value="1"/>
</dbReference>
<evidence type="ECO:0000313" key="6">
    <source>
        <dbReference type="Proteomes" id="UP000010729"/>
    </source>
</evidence>
<dbReference type="Proteomes" id="UP000010729">
    <property type="component" value="Unassembled WGS sequence"/>
</dbReference>
<organism evidence="5 6">
    <name type="scientific">Arthrobacter crystallopoietes BAB-32</name>
    <dbReference type="NCBI Taxonomy" id="1246476"/>
    <lineage>
        <taxon>Bacteria</taxon>
        <taxon>Bacillati</taxon>
        <taxon>Actinomycetota</taxon>
        <taxon>Actinomycetes</taxon>
        <taxon>Micrococcales</taxon>
        <taxon>Micrococcaceae</taxon>
        <taxon>Crystallibacter</taxon>
    </lineage>
</organism>
<comment type="caution">
    <text evidence="5">The sequence shown here is derived from an EMBL/GenBank/DDBJ whole genome shotgun (WGS) entry which is preliminary data.</text>
</comment>
<keyword evidence="3" id="KW-0804">Transcription</keyword>
<feature type="domain" description="HTH luxR-type" evidence="4">
    <location>
        <begin position="88"/>
        <end position="145"/>
    </location>
</feature>
<evidence type="ECO:0000256" key="2">
    <source>
        <dbReference type="ARBA" id="ARBA00023125"/>
    </source>
</evidence>
<keyword evidence="1" id="KW-0805">Transcription regulation</keyword>
<sequence length="146" mass="15829">MLDGAPRDCGPAGELGELFASGLLRHDGGALLEAARLASADGNDLFAHQAARAAQDAAADQPTMRQARELANSSFRRLRPEYGLRYRFGLLGRFERELALGAAHSKSSVELGKQLNLSPRTVDWHLGKIYSKLNISSRAELAELLT</sequence>
<dbReference type="Gene3D" id="1.10.10.10">
    <property type="entry name" value="Winged helix-like DNA-binding domain superfamily/Winged helix DNA-binding domain"/>
    <property type="match status" value="1"/>
</dbReference>
<dbReference type="PANTHER" id="PTHR44688:SF16">
    <property type="entry name" value="DNA-BINDING TRANSCRIPTIONAL ACTIVATOR DEVR_DOSR"/>
    <property type="match status" value="1"/>
</dbReference>
<accession>N1UP44</accession>